<organism evidence="1 2">
    <name type="scientific">Pseudidiomarina salinarum</name>
    <dbReference type="NCBI Taxonomy" id="435908"/>
    <lineage>
        <taxon>Bacteria</taxon>
        <taxon>Pseudomonadati</taxon>
        <taxon>Pseudomonadota</taxon>
        <taxon>Gammaproteobacteria</taxon>
        <taxon>Alteromonadales</taxon>
        <taxon>Idiomarinaceae</taxon>
        <taxon>Pseudidiomarina</taxon>
    </lineage>
</organism>
<gene>
    <name evidence="1" type="ORF">IDSA_09440</name>
</gene>
<name>A0A094L7I9_9GAMM</name>
<accession>A0A094L7I9</accession>
<dbReference type="eggNOG" id="ENOG5032ZAU">
    <property type="taxonomic scope" value="Bacteria"/>
</dbReference>
<dbReference type="EMBL" id="JPER01000004">
    <property type="protein sequence ID" value="KFZ30733.1"/>
    <property type="molecule type" value="Genomic_DNA"/>
</dbReference>
<sequence>MAMRELIRTIRSHIPFGLKEADMCQGICRGCSKKMLEMLDTEISQWEVDLNNQRVRPTLADLAFVEKLARRTHKVLQRNNLIKGGL</sequence>
<comment type="caution">
    <text evidence="1">The sequence shown here is derived from an EMBL/GenBank/DDBJ whole genome shotgun (WGS) entry which is preliminary data.</text>
</comment>
<dbReference type="Proteomes" id="UP000054363">
    <property type="component" value="Unassembled WGS sequence"/>
</dbReference>
<evidence type="ECO:0000313" key="1">
    <source>
        <dbReference type="EMBL" id="KFZ30733.1"/>
    </source>
</evidence>
<protein>
    <submittedName>
        <fullName evidence="1">Uncharacterized protein</fullName>
    </submittedName>
</protein>
<dbReference type="AlphaFoldDB" id="A0A094L7I9"/>
<keyword evidence="2" id="KW-1185">Reference proteome</keyword>
<evidence type="ECO:0000313" key="2">
    <source>
        <dbReference type="Proteomes" id="UP000054363"/>
    </source>
</evidence>
<proteinExistence type="predicted"/>
<reference evidence="1 2" key="1">
    <citation type="submission" date="2014-06" db="EMBL/GenBank/DDBJ databases">
        <title>The draft genome sequence of Idiomarina salinarum ISL-52.</title>
        <authorList>
            <person name="Du J."/>
            <person name="Shao Z."/>
        </authorList>
    </citation>
    <scope>NUCLEOTIDE SEQUENCE [LARGE SCALE GENOMIC DNA]</scope>
    <source>
        <strain evidence="1 2">ISL-52</strain>
    </source>
</reference>